<feature type="transmembrane region" description="Helical" evidence="7">
    <location>
        <begin position="179"/>
        <end position="197"/>
    </location>
</feature>
<feature type="transmembrane region" description="Helical" evidence="7">
    <location>
        <begin position="152"/>
        <end position="173"/>
    </location>
</feature>
<comment type="caution">
    <text evidence="8">The sequence shown here is derived from an EMBL/GenBank/DDBJ whole genome shotgun (WGS) entry which is preliminary data.</text>
</comment>
<keyword evidence="3" id="KW-1003">Cell membrane</keyword>
<dbReference type="AlphaFoldDB" id="E6PEE4"/>
<dbReference type="PANTHER" id="PTHR43299:SF1">
    <property type="entry name" value="UPF0718 PROTEIN YRAQ"/>
    <property type="match status" value="1"/>
</dbReference>
<feature type="transmembrane region" description="Helical" evidence="7">
    <location>
        <begin position="333"/>
        <end position="360"/>
    </location>
</feature>
<accession>E6PEE4</accession>
<keyword evidence="6 7" id="KW-0472">Membrane</keyword>
<feature type="transmembrane region" description="Helical" evidence="7">
    <location>
        <begin position="120"/>
        <end position="140"/>
    </location>
</feature>
<keyword evidence="5 7" id="KW-1133">Transmembrane helix</keyword>
<evidence type="ECO:0000256" key="6">
    <source>
        <dbReference type="ARBA" id="ARBA00023136"/>
    </source>
</evidence>
<evidence type="ECO:0000256" key="2">
    <source>
        <dbReference type="ARBA" id="ARBA00006386"/>
    </source>
</evidence>
<feature type="transmembrane region" description="Helical" evidence="7">
    <location>
        <begin position="241"/>
        <end position="263"/>
    </location>
</feature>
<gene>
    <name evidence="8" type="primary">yraQ</name>
    <name evidence="8" type="ORF">CARN1_0363</name>
</gene>
<comment type="subcellular location">
    <subcellularLocation>
        <location evidence="1">Cell membrane</location>
        <topology evidence="1">Multi-pass membrane protein</topology>
    </subcellularLocation>
</comment>
<protein>
    <submittedName>
        <fullName evidence="8">Putative permease</fullName>
    </submittedName>
</protein>
<comment type="similarity">
    <text evidence="2">Belongs to the UPF0718 family.</text>
</comment>
<feature type="transmembrane region" description="Helical" evidence="7">
    <location>
        <begin position="78"/>
        <end position="100"/>
    </location>
</feature>
<organism evidence="8">
    <name type="scientific">mine drainage metagenome</name>
    <dbReference type="NCBI Taxonomy" id="410659"/>
    <lineage>
        <taxon>unclassified sequences</taxon>
        <taxon>metagenomes</taxon>
        <taxon>ecological metagenomes</taxon>
    </lineage>
</organism>
<dbReference type="PANTHER" id="PTHR43299">
    <property type="entry name" value="UPF0718 PROTEIN YRAQ"/>
    <property type="match status" value="1"/>
</dbReference>
<feature type="transmembrane region" description="Helical" evidence="7">
    <location>
        <begin position="15"/>
        <end position="34"/>
    </location>
</feature>
<dbReference type="GO" id="GO:0005886">
    <property type="term" value="C:plasma membrane"/>
    <property type="evidence" value="ECO:0007669"/>
    <property type="project" value="UniProtKB-SubCell"/>
</dbReference>
<evidence type="ECO:0000256" key="7">
    <source>
        <dbReference type="SAM" id="Phobius"/>
    </source>
</evidence>
<dbReference type="EMBL" id="CABL01000004">
    <property type="protein sequence ID" value="CBH74829.1"/>
    <property type="molecule type" value="Genomic_DNA"/>
</dbReference>
<keyword evidence="4 7" id="KW-0812">Transmembrane</keyword>
<reference evidence="8" key="1">
    <citation type="submission" date="2009-10" db="EMBL/GenBank/DDBJ databases">
        <title>Diversity of trophic interactions inside an arsenic-rich microbial ecosystem.</title>
        <authorList>
            <person name="Bertin P.N."/>
            <person name="Heinrich-Salmeron A."/>
            <person name="Pelletier E."/>
            <person name="Goulhen-Chollet F."/>
            <person name="Arsene-Ploetze F."/>
            <person name="Gallien S."/>
            <person name="Calteau A."/>
            <person name="Vallenet D."/>
            <person name="Casiot C."/>
            <person name="Chane-Woon-Ming B."/>
            <person name="Giloteaux L."/>
            <person name="Barakat M."/>
            <person name="Bonnefoy V."/>
            <person name="Bruneel O."/>
            <person name="Chandler M."/>
            <person name="Cleiss J."/>
            <person name="Duran R."/>
            <person name="Elbaz-Poulichet F."/>
            <person name="Fonknechten N."/>
            <person name="Lauga B."/>
            <person name="Mornico D."/>
            <person name="Ortet P."/>
            <person name="Schaeffer C."/>
            <person name="Siguier P."/>
            <person name="Alexander Thil Smith A."/>
            <person name="Van Dorsselaer A."/>
            <person name="Weissenbach J."/>
            <person name="Medigue C."/>
            <person name="Le Paslier D."/>
        </authorList>
    </citation>
    <scope>NUCLEOTIDE SEQUENCE</scope>
</reference>
<sequence length="361" mass="37680">MSVSVPAAERPNTRAWILGTLLFIAMAIVGLYIVKWSPYWGKAHIAAATHSIGPSIVSGTSAAPPAAGWSAALQYAIAYFNAVWTAVVLALLLGASIQVFVPRKWLLQLVGAANARSAAIAGAISLAGMMCTCCTAPIVVGMRKQRTSIEGALAFFLGNPLLNPAVLIFMGFVLGWQFAAIRLASAVLLIAVVVAVAHRLGAALPSNEVEAPSFELAPIEQPNANIRTLSVAWLKEMWNEIVAILPGYIVIVFLLGAARAFLFPPGLTLHTNGIIPTALVSLVGTLFVVPTAGEVPIVQTLLAHGMSVGAAIALILTLPAISLPSLYIVRKVFPAKVLAATFGIIFVGGVLIGSIASLFVH</sequence>
<feature type="transmembrane region" description="Helical" evidence="7">
    <location>
        <begin position="301"/>
        <end position="321"/>
    </location>
</feature>
<dbReference type="Pfam" id="PF03773">
    <property type="entry name" value="ArsP_1"/>
    <property type="match status" value="1"/>
</dbReference>
<evidence type="ECO:0000256" key="1">
    <source>
        <dbReference type="ARBA" id="ARBA00004651"/>
    </source>
</evidence>
<feature type="transmembrane region" description="Helical" evidence="7">
    <location>
        <begin position="269"/>
        <end position="289"/>
    </location>
</feature>
<evidence type="ECO:0000256" key="5">
    <source>
        <dbReference type="ARBA" id="ARBA00022989"/>
    </source>
</evidence>
<dbReference type="InterPro" id="IPR005524">
    <property type="entry name" value="DUF318"/>
</dbReference>
<evidence type="ECO:0000256" key="4">
    <source>
        <dbReference type="ARBA" id="ARBA00022692"/>
    </source>
</evidence>
<evidence type="ECO:0000256" key="3">
    <source>
        <dbReference type="ARBA" id="ARBA00022475"/>
    </source>
</evidence>
<name>E6PEE4_9ZZZZ</name>
<proteinExistence type="inferred from homology"/>
<evidence type="ECO:0000313" key="8">
    <source>
        <dbReference type="EMBL" id="CBH74829.1"/>
    </source>
</evidence>